<evidence type="ECO:0000313" key="10">
    <source>
        <dbReference type="EMBL" id="SUV45134.1"/>
    </source>
</evidence>
<feature type="transmembrane region" description="Helical" evidence="8">
    <location>
        <begin position="215"/>
        <end position="236"/>
    </location>
</feature>
<accession>A0A380ZFK0</accession>
<dbReference type="STRING" id="33044.GCA_900005695_00955"/>
<dbReference type="Gene3D" id="1.10.3720.10">
    <property type="entry name" value="MetI-like"/>
    <property type="match status" value="1"/>
</dbReference>
<keyword evidence="6 8" id="KW-1133">Transmembrane helix</keyword>
<dbReference type="EMBL" id="UFTF01000001">
    <property type="protein sequence ID" value="SUV45134.1"/>
    <property type="molecule type" value="Genomic_DNA"/>
</dbReference>
<feature type="domain" description="ABC transmembrane type-1" evidence="9">
    <location>
        <begin position="37"/>
        <end position="233"/>
    </location>
</feature>
<dbReference type="InterPro" id="IPR043429">
    <property type="entry name" value="ArtM/GltK/GlnP/TcyL/YhdX-like"/>
</dbReference>
<proteinExistence type="inferred from homology"/>
<dbReference type="Proteomes" id="UP000254950">
    <property type="component" value="Unassembled WGS sequence"/>
</dbReference>
<comment type="similarity">
    <text evidence="2">Belongs to the binding-protein-dependent transport system permease family. HisMQ subfamily.</text>
</comment>
<dbReference type="PROSITE" id="PS50928">
    <property type="entry name" value="ABC_TM1"/>
    <property type="match status" value="1"/>
</dbReference>
<dbReference type="GO" id="GO:0006865">
    <property type="term" value="P:amino acid transport"/>
    <property type="evidence" value="ECO:0007669"/>
    <property type="project" value="TreeGrafter"/>
</dbReference>
<dbReference type="PANTHER" id="PTHR30614">
    <property type="entry name" value="MEMBRANE COMPONENT OF AMINO ACID ABC TRANSPORTER"/>
    <property type="match status" value="1"/>
</dbReference>
<keyword evidence="7 8" id="KW-0472">Membrane</keyword>
<dbReference type="GO" id="GO:0043190">
    <property type="term" value="C:ATP-binding cassette (ABC) transporter complex"/>
    <property type="evidence" value="ECO:0007669"/>
    <property type="project" value="InterPro"/>
</dbReference>
<dbReference type="AlphaFoldDB" id="A0A380ZFK0"/>
<dbReference type="GO" id="GO:0022857">
    <property type="term" value="F:transmembrane transporter activity"/>
    <property type="evidence" value="ECO:0007669"/>
    <property type="project" value="InterPro"/>
</dbReference>
<dbReference type="NCBIfam" id="TIGR01726">
    <property type="entry name" value="HEQRo_perm_3TM"/>
    <property type="match status" value="1"/>
</dbReference>
<keyword evidence="4" id="KW-1003">Cell membrane</keyword>
<name>A0A380ZFK0_BARDO</name>
<feature type="transmembrane region" description="Helical" evidence="8">
    <location>
        <begin position="73"/>
        <end position="98"/>
    </location>
</feature>
<evidence type="ECO:0000256" key="7">
    <source>
        <dbReference type="ARBA" id="ARBA00023136"/>
    </source>
</evidence>
<dbReference type="InterPro" id="IPR010065">
    <property type="entry name" value="AA_ABC_transptr_permease_3TM"/>
</dbReference>
<reference evidence="10 11" key="1">
    <citation type="submission" date="2018-06" db="EMBL/GenBank/DDBJ databases">
        <authorList>
            <consortium name="Pathogen Informatics"/>
            <person name="Doyle S."/>
        </authorList>
    </citation>
    <scope>NUCLEOTIDE SEQUENCE [LARGE SCALE GENOMIC DNA]</scope>
    <source>
        <strain evidence="10 11">NCTC12862</strain>
    </source>
</reference>
<evidence type="ECO:0000259" key="9">
    <source>
        <dbReference type="PROSITE" id="PS50928"/>
    </source>
</evidence>
<protein>
    <submittedName>
        <fullName evidence="10">Glutamine transport system permease protein glnP</fullName>
    </submittedName>
</protein>
<evidence type="ECO:0000256" key="8">
    <source>
        <dbReference type="RuleBase" id="RU363032"/>
    </source>
</evidence>
<dbReference type="OrthoDB" id="7341446at2"/>
<evidence type="ECO:0000313" key="11">
    <source>
        <dbReference type="Proteomes" id="UP000254950"/>
    </source>
</evidence>
<keyword evidence="5 8" id="KW-0812">Transmembrane</keyword>
<dbReference type="RefSeq" id="WP_004855752.1">
    <property type="nucleotide sequence ID" value="NZ_CACVBH010000003.1"/>
</dbReference>
<sequence length="250" mass="28174">MDFSFLCTDDLTQTLVAGCLGTPGISHTYLDTLLDGLKNTIFLSITSLILAIFFGVIIGTMRTLPNTSIINRILRAIGAIWVEIMRNIPLLVQVFLWYFVVPKIYPPAIKFSPILLITCALGFFTSARIAEQVRSGIESIPSGQRYAGMAMGFSTYQIYRYIILPRAIRTIMPPLTSEAMGIVKNSSIAFAVSINELMQFQYQTIEEVSHVYENYLIVTILYILISLFIFIIMTIIEQMLKIPNFQTAEQ</sequence>
<dbReference type="InterPro" id="IPR000515">
    <property type="entry name" value="MetI-like"/>
</dbReference>
<keyword evidence="3 8" id="KW-0813">Transport</keyword>
<evidence type="ECO:0000256" key="2">
    <source>
        <dbReference type="ARBA" id="ARBA00010072"/>
    </source>
</evidence>
<dbReference type="Pfam" id="PF00528">
    <property type="entry name" value="BPD_transp_1"/>
    <property type="match status" value="1"/>
</dbReference>
<dbReference type="CDD" id="cd06261">
    <property type="entry name" value="TM_PBP2"/>
    <property type="match status" value="1"/>
</dbReference>
<organism evidence="10 11">
    <name type="scientific">Bartonella doshiae</name>
    <dbReference type="NCBI Taxonomy" id="33044"/>
    <lineage>
        <taxon>Bacteria</taxon>
        <taxon>Pseudomonadati</taxon>
        <taxon>Pseudomonadota</taxon>
        <taxon>Alphaproteobacteria</taxon>
        <taxon>Hyphomicrobiales</taxon>
        <taxon>Bartonellaceae</taxon>
        <taxon>Bartonella</taxon>
    </lineage>
</organism>
<evidence type="ECO:0000256" key="4">
    <source>
        <dbReference type="ARBA" id="ARBA00022475"/>
    </source>
</evidence>
<feature type="transmembrane region" description="Helical" evidence="8">
    <location>
        <begin position="41"/>
        <end position="61"/>
    </location>
</feature>
<dbReference type="SUPFAM" id="SSF161098">
    <property type="entry name" value="MetI-like"/>
    <property type="match status" value="1"/>
</dbReference>
<dbReference type="PANTHER" id="PTHR30614:SF42">
    <property type="entry name" value="GLUTAMATE_ASPARTATE IMPORT PERMEASE PROTEIN GLTJ"/>
    <property type="match status" value="1"/>
</dbReference>
<dbReference type="InterPro" id="IPR035906">
    <property type="entry name" value="MetI-like_sf"/>
</dbReference>
<evidence type="ECO:0000256" key="5">
    <source>
        <dbReference type="ARBA" id="ARBA00022692"/>
    </source>
</evidence>
<evidence type="ECO:0000256" key="6">
    <source>
        <dbReference type="ARBA" id="ARBA00022989"/>
    </source>
</evidence>
<evidence type="ECO:0000256" key="3">
    <source>
        <dbReference type="ARBA" id="ARBA00022448"/>
    </source>
</evidence>
<comment type="subcellular location">
    <subcellularLocation>
        <location evidence="1">Cell inner membrane</location>
        <topology evidence="1">Multi-pass membrane protein</topology>
    </subcellularLocation>
    <subcellularLocation>
        <location evidence="8">Cell membrane</location>
        <topology evidence="8">Multi-pass membrane protein</topology>
    </subcellularLocation>
</comment>
<evidence type="ECO:0000256" key="1">
    <source>
        <dbReference type="ARBA" id="ARBA00004429"/>
    </source>
</evidence>
<feature type="transmembrane region" description="Helical" evidence="8">
    <location>
        <begin position="104"/>
        <end position="125"/>
    </location>
</feature>
<gene>
    <name evidence="10" type="primary">glnP</name>
    <name evidence="10" type="ORF">NCTC12862_00850</name>
</gene>